<sequence length="64" mass="7238">MNESMDEPTPGKRSVLLQIAPEREIARAITGRHAQWSATGQMGDSLIRTMHLLRNLYRFCVSVP</sequence>
<organism evidence="1 2">
    <name type="scientific">Acidithiobacillus ferridurans</name>
    <dbReference type="NCBI Taxonomy" id="1232575"/>
    <lineage>
        <taxon>Bacteria</taxon>
        <taxon>Pseudomonadati</taxon>
        <taxon>Pseudomonadota</taxon>
        <taxon>Acidithiobacillia</taxon>
        <taxon>Acidithiobacillales</taxon>
        <taxon>Acidithiobacillaceae</taxon>
        <taxon>Acidithiobacillus</taxon>
    </lineage>
</organism>
<reference evidence="1 2" key="1">
    <citation type="journal article" date="2018" name="Microbiol. Resour. Announc.">
        <title>Complete Genome Sequence of Acidithiobacillus ferridurans JCM 18981.</title>
        <authorList>
            <person name="Miyauchi T."/>
            <person name="Kouzuma A."/>
            <person name="Abe T."/>
            <person name="Watanabe K."/>
        </authorList>
    </citation>
    <scope>NUCLEOTIDE SEQUENCE [LARGE SCALE GENOMIC DNA]</scope>
    <source>
        <strain evidence="2">ATCC 33020 / DSM 29468 / JCM 18981 / 11Fe</strain>
    </source>
</reference>
<dbReference type="AlphaFoldDB" id="A0A2Z6IF54"/>
<name>A0A2Z6IF54_ACIFI</name>
<dbReference type="Proteomes" id="UP000280188">
    <property type="component" value="Chromosome"/>
</dbReference>
<accession>A0A2Z6IF54</accession>
<proteinExistence type="predicted"/>
<dbReference type="KEGG" id="afj:AFERRID_01540"/>
<gene>
    <name evidence="1" type="ORF">AFERRID_01540</name>
</gene>
<evidence type="ECO:0000313" key="1">
    <source>
        <dbReference type="EMBL" id="BBF63936.1"/>
    </source>
</evidence>
<keyword evidence="2" id="KW-1185">Reference proteome</keyword>
<protein>
    <submittedName>
        <fullName evidence="1">Uncharacterized protein</fullName>
    </submittedName>
</protein>
<evidence type="ECO:0000313" key="2">
    <source>
        <dbReference type="Proteomes" id="UP000280188"/>
    </source>
</evidence>
<dbReference type="EMBL" id="AP018795">
    <property type="protein sequence ID" value="BBF63936.1"/>
    <property type="molecule type" value="Genomic_DNA"/>
</dbReference>